<dbReference type="Gene3D" id="3.30.565.10">
    <property type="entry name" value="Histidine kinase-like ATPase, C-terminal domain"/>
    <property type="match status" value="1"/>
</dbReference>
<dbReference type="EC" id="2.7.13.3" evidence="2"/>
<dbReference type="InterPro" id="IPR005467">
    <property type="entry name" value="His_kinase_dom"/>
</dbReference>
<accession>I0IF44</accession>
<evidence type="ECO:0000256" key="2">
    <source>
        <dbReference type="ARBA" id="ARBA00012438"/>
    </source>
</evidence>
<dbReference type="InterPro" id="IPR036890">
    <property type="entry name" value="HATPase_C_sf"/>
</dbReference>
<dbReference type="Gene3D" id="3.30.450.40">
    <property type="match status" value="1"/>
</dbReference>
<keyword evidence="5" id="KW-0547">Nucleotide-binding</keyword>
<dbReference type="Pfam" id="PF00498">
    <property type="entry name" value="FHA"/>
    <property type="match status" value="1"/>
</dbReference>
<dbReference type="InterPro" id="IPR003594">
    <property type="entry name" value="HATPase_dom"/>
</dbReference>
<evidence type="ECO:0000256" key="8">
    <source>
        <dbReference type="ARBA" id="ARBA00023012"/>
    </source>
</evidence>
<dbReference type="SMART" id="SM00065">
    <property type="entry name" value="GAF"/>
    <property type="match status" value="1"/>
</dbReference>
<evidence type="ECO:0000313" key="11">
    <source>
        <dbReference type="EMBL" id="BAM03882.1"/>
    </source>
</evidence>
<keyword evidence="7" id="KW-0067">ATP-binding</keyword>
<dbReference type="InterPro" id="IPR008984">
    <property type="entry name" value="SMAD_FHA_dom_sf"/>
</dbReference>
<keyword evidence="6 11" id="KW-0418">Kinase</keyword>
<dbReference type="PROSITE" id="PS50109">
    <property type="entry name" value="HIS_KIN"/>
    <property type="match status" value="1"/>
</dbReference>
<keyword evidence="4 11" id="KW-0808">Transferase</keyword>
<dbReference type="SMART" id="SM00387">
    <property type="entry name" value="HATPase_c"/>
    <property type="match status" value="1"/>
</dbReference>
<evidence type="ECO:0000259" key="10">
    <source>
        <dbReference type="PROSITE" id="PS50109"/>
    </source>
</evidence>
<feature type="domain" description="FHA" evidence="9">
    <location>
        <begin position="13"/>
        <end position="74"/>
    </location>
</feature>
<dbReference type="PANTHER" id="PTHR43065">
    <property type="entry name" value="SENSOR HISTIDINE KINASE"/>
    <property type="match status" value="1"/>
</dbReference>
<dbReference type="EMBL" id="AP012338">
    <property type="protein sequence ID" value="BAM03882.1"/>
    <property type="molecule type" value="Genomic_DNA"/>
</dbReference>
<evidence type="ECO:0000256" key="3">
    <source>
        <dbReference type="ARBA" id="ARBA00022553"/>
    </source>
</evidence>
<dbReference type="GO" id="GO:0005524">
    <property type="term" value="F:ATP binding"/>
    <property type="evidence" value="ECO:0007669"/>
    <property type="project" value="UniProtKB-KW"/>
</dbReference>
<dbReference type="AlphaFoldDB" id="I0IF44"/>
<dbReference type="InterPro" id="IPR003018">
    <property type="entry name" value="GAF"/>
</dbReference>
<dbReference type="eggNOG" id="COG4191">
    <property type="taxonomic scope" value="Bacteria"/>
</dbReference>
<dbReference type="Proteomes" id="UP000007881">
    <property type="component" value="Chromosome"/>
</dbReference>
<dbReference type="CDD" id="cd00060">
    <property type="entry name" value="FHA"/>
    <property type="match status" value="1"/>
</dbReference>
<dbReference type="STRING" id="1142394.PSMK_17230"/>
<dbReference type="PRINTS" id="PR00344">
    <property type="entry name" value="BCTRLSENSOR"/>
</dbReference>
<reference evidence="11 12" key="1">
    <citation type="submission" date="2012-02" db="EMBL/GenBank/DDBJ databases">
        <title>Complete genome sequence of Phycisphaera mikurensis NBRC 102666.</title>
        <authorList>
            <person name="Ankai A."/>
            <person name="Hosoyama A."/>
            <person name="Terui Y."/>
            <person name="Sekine M."/>
            <person name="Fukai R."/>
            <person name="Kato Y."/>
            <person name="Nakamura S."/>
            <person name="Yamada-Narita S."/>
            <person name="Kawakoshi A."/>
            <person name="Fukunaga Y."/>
            <person name="Yamazaki S."/>
            <person name="Fujita N."/>
        </authorList>
    </citation>
    <scope>NUCLEOTIDE SEQUENCE [LARGE SCALE GENOMIC DNA]</scope>
    <source>
        <strain evidence="12">NBRC 102666 / KCTC 22515 / FYK2301M01</strain>
    </source>
</reference>
<dbReference type="Gene3D" id="1.10.287.130">
    <property type="match status" value="1"/>
</dbReference>
<evidence type="ECO:0000256" key="6">
    <source>
        <dbReference type="ARBA" id="ARBA00022777"/>
    </source>
</evidence>
<evidence type="ECO:0000256" key="4">
    <source>
        <dbReference type="ARBA" id="ARBA00022679"/>
    </source>
</evidence>
<name>I0IF44_PHYMF</name>
<dbReference type="InterPro" id="IPR029016">
    <property type="entry name" value="GAF-like_dom_sf"/>
</dbReference>
<dbReference type="InterPro" id="IPR000253">
    <property type="entry name" value="FHA_dom"/>
</dbReference>
<dbReference type="CDD" id="cd00075">
    <property type="entry name" value="HATPase"/>
    <property type="match status" value="1"/>
</dbReference>
<dbReference type="Pfam" id="PF01590">
    <property type="entry name" value="GAF"/>
    <property type="match status" value="1"/>
</dbReference>
<dbReference type="Gene3D" id="2.60.200.20">
    <property type="match status" value="1"/>
</dbReference>
<dbReference type="PANTHER" id="PTHR43065:SF10">
    <property type="entry name" value="PEROXIDE STRESS-ACTIVATED HISTIDINE KINASE MAK3"/>
    <property type="match status" value="1"/>
</dbReference>
<proteinExistence type="predicted"/>
<keyword evidence="12" id="KW-1185">Reference proteome</keyword>
<dbReference type="SUPFAM" id="SSF47384">
    <property type="entry name" value="Homodimeric domain of signal transducing histidine kinase"/>
    <property type="match status" value="1"/>
</dbReference>
<dbReference type="HOGENOM" id="CLU_033713_0_0_0"/>
<evidence type="ECO:0000313" key="12">
    <source>
        <dbReference type="Proteomes" id="UP000007881"/>
    </source>
</evidence>
<gene>
    <name evidence="11" type="ordered locus">PSMK_17230</name>
</gene>
<dbReference type="KEGG" id="phm:PSMK_17230"/>
<dbReference type="RefSeq" id="WP_014437100.1">
    <property type="nucleotide sequence ID" value="NC_017080.1"/>
</dbReference>
<sequence length="566" mass="61351">MLVLTVIAGPDRGRRFELPDHEPQQIGRSSEALPLTDRTISRRHVELTPDPEHGVWVLRDLESSNGTYVNGVRVTGSRTLKVGDQIRAGSTLLSFGDGALAFARSRREPGTRLRPVERGEMDIHLEHQVQSSDDSVIMSSPEPRQSAQFQLNVLYELVSLVGSLKEKPQLFTRVMDTVFDHFDADRGFILVGEEVGSELLPVVVRQRAAAPETAPPGTPATPIAYSKTIVEYVTRKNVGVLTSNAMNDRRFASGDSVQGFHIHSAMCVPIRYKHRFYGVIHLDSQVANYTYTEDQLALLTAIGTQTGLALANLRLVEARVRAERLAAVGQTVASLSHSIKNILQGLRGGADVVDLGLKKNNTPVVVSGWKIVSRNLERIYELTMNMLAFSKQRRPEFEMTNLNPLLEEAVALLTPQFEAAKVALVTDFAADLAPLPLDGGGLHQAMLNLLSNALDACESEEGVVTITSSFDDDRDEVVVSVRDNGAGMSAATRDRLFEPFHSTKGLRGTGLGLVVTQKIVNEHGGVISVESAPGAGTCFTIRLPIQLGEAPDPGDTGAPQLPPPAG</sequence>
<dbReference type="eggNOG" id="COG1716">
    <property type="taxonomic scope" value="Bacteria"/>
</dbReference>
<dbReference type="SUPFAM" id="SSF55874">
    <property type="entry name" value="ATPase domain of HSP90 chaperone/DNA topoisomerase II/histidine kinase"/>
    <property type="match status" value="1"/>
</dbReference>
<dbReference type="Pfam" id="PF02518">
    <property type="entry name" value="HATPase_c"/>
    <property type="match status" value="1"/>
</dbReference>
<dbReference type="InterPro" id="IPR004358">
    <property type="entry name" value="Sig_transdc_His_kin-like_C"/>
</dbReference>
<evidence type="ECO:0000256" key="1">
    <source>
        <dbReference type="ARBA" id="ARBA00000085"/>
    </source>
</evidence>
<dbReference type="SMART" id="SM00240">
    <property type="entry name" value="FHA"/>
    <property type="match status" value="1"/>
</dbReference>
<dbReference type="OrthoDB" id="9765274at2"/>
<dbReference type="SUPFAM" id="SSF49879">
    <property type="entry name" value="SMAD/FHA domain"/>
    <property type="match status" value="1"/>
</dbReference>
<feature type="domain" description="Histidine kinase" evidence="10">
    <location>
        <begin position="334"/>
        <end position="547"/>
    </location>
</feature>
<dbReference type="GO" id="GO:0000155">
    <property type="term" value="F:phosphorelay sensor kinase activity"/>
    <property type="evidence" value="ECO:0007669"/>
    <property type="project" value="InterPro"/>
</dbReference>
<comment type="catalytic activity">
    <reaction evidence="1">
        <text>ATP + protein L-histidine = ADP + protein N-phospho-L-histidine.</text>
        <dbReference type="EC" id="2.7.13.3"/>
    </reaction>
</comment>
<organism evidence="11 12">
    <name type="scientific">Phycisphaera mikurensis (strain NBRC 102666 / KCTC 22515 / FYK2301M01)</name>
    <dbReference type="NCBI Taxonomy" id="1142394"/>
    <lineage>
        <taxon>Bacteria</taxon>
        <taxon>Pseudomonadati</taxon>
        <taxon>Planctomycetota</taxon>
        <taxon>Phycisphaerae</taxon>
        <taxon>Phycisphaerales</taxon>
        <taxon>Phycisphaeraceae</taxon>
        <taxon>Phycisphaera</taxon>
    </lineage>
</organism>
<dbReference type="PROSITE" id="PS50006">
    <property type="entry name" value="FHA_DOMAIN"/>
    <property type="match status" value="1"/>
</dbReference>
<evidence type="ECO:0000256" key="5">
    <source>
        <dbReference type="ARBA" id="ARBA00022741"/>
    </source>
</evidence>
<dbReference type="InterPro" id="IPR036097">
    <property type="entry name" value="HisK_dim/P_sf"/>
</dbReference>
<dbReference type="SUPFAM" id="SSF55781">
    <property type="entry name" value="GAF domain-like"/>
    <property type="match status" value="1"/>
</dbReference>
<dbReference type="eggNOG" id="COG2203">
    <property type="taxonomic scope" value="Bacteria"/>
</dbReference>
<keyword evidence="3" id="KW-0597">Phosphoprotein</keyword>
<evidence type="ECO:0000259" key="9">
    <source>
        <dbReference type="PROSITE" id="PS50006"/>
    </source>
</evidence>
<evidence type="ECO:0000256" key="7">
    <source>
        <dbReference type="ARBA" id="ARBA00022840"/>
    </source>
</evidence>
<protein>
    <recommendedName>
        <fullName evidence="2">histidine kinase</fullName>
        <ecNumber evidence="2">2.7.13.3</ecNumber>
    </recommendedName>
</protein>
<keyword evidence="8" id="KW-0902">Two-component regulatory system</keyword>